<dbReference type="Gene3D" id="3.40.630.10">
    <property type="entry name" value="Zn peptidases"/>
    <property type="match status" value="1"/>
</dbReference>
<name>A0A382JD79_9ZZZZ</name>
<gene>
    <name evidence="1" type="ORF">METZ01_LOCUS261907</name>
</gene>
<accession>A0A382JD79</accession>
<protein>
    <submittedName>
        <fullName evidence="1">Uncharacterized protein</fullName>
    </submittedName>
</protein>
<evidence type="ECO:0000313" key="1">
    <source>
        <dbReference type="EMBL" id="SVC09053.1"/>
    </source>
</evidence>
<organism evidence="1">
    <name type="scientific">marine metagenome</name>
    <dbReference type="NCBI Taxonomy" id="408172"/>
    <lineage>
        <taxon>unclassified sequences</taxon>
        <taxon>metagenomes</taxon>
        <taxon>ecological metagenomes</taxon>
    </lineage>
</organism>
<sequence length="154" mass="17747">MKLILSRILIAGLGMILSGLVAEERMVVRFVDPDKTVLTEFNETDYDIAAFKPGEFLDLVVSKSQYGELLTRGFHIIVTQTEEQLKKNLGEVRDLDGYRNYDELLEDLQEIESQYPDICKLYDIGNTRGKEYSMAGNSYYNDYNHEIWAMKVSD</sequence>
<dbReference type="SUPFAM" id="SSF53187">
    <property type="entry name" value="Zn-dependent exopeptidases"/>
    <property type="match status" value="1"/>
</dbReference>
<proteinExistence type="predicted"/>
<feature type="non-terminal residue" evidence="1">
    <location>
        <position position="154"/>
    </location>
</feature>
<reference evidence="1" key="1">
    <citation type="submission" date="2018-05" db="EMBL/GenBank/DDBJ databases">
        <authorList>
            <person name="Lanie J.A."/>
            <person name="Ng W.-L."/>
            <person name="Kazmierczak K.M."/>
            <person name="Andrzejewski T.M."/>
            <person name="Davidsen T.M."/>
            <person name="Wayne K.J."/>
            <person name="Tettelin H."/>
            <person name="Glass J.I."/>
            <person name="Rusch D."/>
            <person name="Podicherti R."/>
            <person name="Tsui H.-C.T."/>
            <person name="Winkler M.E."/>
        </authorList>
    </citation>
    <scope>NUCLEOTIDE SEQUENCE</scope>
</reference>
<dbReference type="EMBL" id="UINC01073002">
    <property type="protein sequence ID" value="SVC09053.1"/>
    <property type="molecule type" value="Genomic_DNA"/>
</dbReference>
<dbReference type="AlphaFoldDB" id="A0A382JD79"/>